<feature type="region of interest" description="Disordered" evidence="5">
    <location>
        <begin position="566"/>
        <end position="626"/>
    </location>
</feature>
<feature type="compositionally biased region" description="Polar residues" evidence="5">
    <location>
        <begin position="301"/>
        <end position="310"/>
    </location>
</feature>
<dbReference type="InterPro" id="IPR004088">
    <property type="entry name" value="KH_dom_type_1"/>
</dbReference>
<gene>
    <name evidence="7" type="ORF">RDWZM_002935</name>
</gene>
<feature type="compositionally biased region" description="Polar residues" evidence="5">
    <location>
        <begin position="1"/>
        <end position="10"/>
    </location>
</feature>
<evidence type="ECO:0000256" key="5">
    <source>
        <dbReference type="SAM" id="MobiDB-lite"/>
    </source>
</evidence>
<keyword evidence="2" id="KW-0677">Repeat</keyword>
<dbReference type="GO" id="GO:0005509">
    <property type="term" value="F:calcium ion binding"/>
    <property type="evidence" value="ECO:0007669"/>
    <property type="project" value="InterPro"/>
</dbReference>
<accession>A0A9Q0MIN3</accession>
<comment type="caution">
    <text evidence="7">The sequence shown here is derived from an EMBL/GenBank/DDBJ whole genome shotgun (WGS) entry which is preliminary data.</text>
</comment>
<dbReference type="GO" id="GO:0016787">
    <property type="term" value="F:hydrolase activity"/>
    <property type="evidence" value="ECO:0007669"/>
    <property type="project" value="InterPro"/>
</dbReference>
<feature type="compositionally biased region" description="Low complexity" evidence="5">
    <location>
        <begin position="332"/>
        <end position="341"/>
    </location>
</feature>
<protein>
    <recommendedName>
        <fullName evidence="6">EF-hand domain-containing protein</fullName>
    </recommendedName>
</protein>
<dbReference type="SMART" id="SM00156">
    <property type="entry name" value="PP2Ac"/>
    <property type="match status" value="1"/>
</dbReference>
<dbReference type="SUPFAM" id="SSF56300">
    <property type="entry name" value="Metallo-dependent phosphatases"/>
    <property type="match status" value="1"/>
</dbReference>
<dbReference type="Gene3D" id="1.10.238.10">
    <property type="entry name" value="EF-hand"/>
    <property type="match status" value="1"/>
</dbReference>
<sequence length="1671" mass="184180">MESSNTGKSKQQQPPPQPPPQSTSIQGLSSGSAASSIASSVSPTTTTSGSLGSAQQQQQHQNGSSSSGPILPNGAKYRARPTMPVSSTSSLASPSVNLWQQQYRFVNTLPLRILVLKDLVGAIIGRGGGTIKQITQETHARVDVHRKESSTANENVIMIYGNPENCSQACRRILEVMQQEARSLNRPDDIVLKLLASNNLIGRIIGKGGQTIKRIMQQTDTKITVSSANFATQINLERIISITGILDNICRAEVLISQKLRQCFENDMYQYQQSLMYGGLHSPMTSAHPVPLSSGFPASPHPSQAQSTLPYSIGPGAQAPPMSGGRPGPAMPVAHPGPSVSSVGGPGAIASHLHHGSSSASSSAFYGGYNLPPYLYSASGNFSTLFGRQPGPMSVGPLHPSAALYFDPEASMPNIEQTKETVTVFIPNSVVGALIGRGGQTIREMMNQSGANIKVTQMTDEESTSFTSTSTSPDSRKISERKVAIVGTANAQYQAQYFVYDKVYQELYNQAASTSPPIQMSSIGPYGDPSILKCEILVPTNQVRRIIGKSGSVIQELQRITGATIKLTKESQPSPSTTSCSSSSGPAISSTTPTTVTVPANGQSESSSIDKPSGDQAKSATVSTTTSPDLNEMTAVHIIGDFSASIAAQRQIRLIVQRSTSNVPSTSQTMTTSVMPQHKTGKTISSSSATTTKTISSTTMAATTTSSTTTGETISVGDESSKSTTSTATKLSSSSTATLTTTTTPPSTKVEATTTESTDSKLDSTSSYAFSCSRIFSPYINTTLFGNNQMATNKDEPELRSKSLTSINTVTSLGFPDADPKDNGNAPMDEDSYLASSTEVVCLESESHVIPKDIICLMLICEQHKTMAFKQMVNDCYFLPTFQFDGDSQSLSETVRNVINMHDNSLLSDESELEPRLRLVDLYRVELLKTRSYIQRYIFELVVHLKRNTNDTKVICICSSAANQTMNTSLASLNRITNSEDTVWISLQSVPQNLANIWGGEPYKIYKDVTGPKINDREPFYSYRFAFREINASLATSIQRSTDWIEPMVVSIRSNLPRMFDAAIEYLYNEFVVQCFPSNSMGYASFCIMLDKLGLLAPQPNLPNDYRKQIFRALDRHDRHFIDFEDLCIGLMQFESNNDVTSIIDRQGYIFRYYDLNGDNRLSYEEFKHLLSDLLARSNIDANLKRIGKDKDVFLKDSLDSIFVDRNSDSGLTFEQYLKAFESVNQGLVVNWWLPAIGFFEPIYFKFNCRNVAASNVQRLVNDYVYYNRCEVCDERRFQLSSSLIQLSDVGNILKIFHLKALNIPDSAQINFVEEFQEKNIYGMANEFLIRIEKIGMLQPNNIPLDQEEEDSAKNYFFPTRHKMLKYLHLILEHAKVLIESDPKVLELTAPCYIFGDVNGSLRDLLRFSQTVFRTFPFIDLSNLLFLGNYTDSDSAYNLECLIYLICLKIMSPTRIFLLRGSNELAGRQQINMQDKDKSDEPLNDIVCNLLAQIFDSFPIACIIEDVIYASHSGIPKDLSLSRMKMVCQHGSNARFTNTIPLNDQSLKSSVSAIDYEEEMEDVLLKVITGEPSLENDVVGRKNNVSKSSSIVAVGTSAESLYTNRDFELFLSSNRLFCAIRSHQDFKDVGYRMNESLNLATIVSASKGAKIPVCVYVDFKRIRLIRLDTDY</sequence>
<evidence type="ECO:0000256" key="2">
    <source>
        <dbReference type="ARBA" id="ARBA00022737"/>
    </source>
</evidence>
<feature type="region of interest" description="Disordered" evidence="5">
    <location>
        <begin position="1"/>
        <end position="93"/>
    </location>
</feature>
<dbReference type="InterPro" id="IPR006186">
    <property type="entry name" value="Ser/Thr-sp_prot-phosphatase"/>
</dbReference>
<dbReference type="CDD" id="cd22403">
    <property type="entry name" value="KH-I_IGF2BP_rpt4"/>
    <property type="match status" value="1"/>
</dbReference>
<feature type="compositionally biased region" description="Low complexity" evidence="5">
    <location>
        <begin position="722"/>
        <end position="755"/>
    </location>
</feature>
<feature type="region of interest" description="Disordered" evidence="5">
    <location>
        <begin position="659"/>
        <end position="764"/>
    </location>
</feature>
<feature type="compositionally biased region" description="Low complexity" evidence="5">
    <location>
        <begin position="571"/>
        <end position="599"/>
    </location>
</feature>
<feature type="compositionally biased region" description="Low complexity" evidence="5">
    <location>
        <begin position="24"/>
        <end position="68"/>
    </location>
</feature>
<dbReference type="InterPro" id="IPR002048">
    <property type="entry name" value="EF_hand_dom"/>
</dbReference>
<dbReference type="Gene3D" id="3.30.310.210">
    <property type="match status" value="1"/>
</dbReference>
<evidence type="ECO:0000313" key="8">
    <source>
        <dbReference type="Proteomes" id="UP001142055"/>
    </source>
</evidence>
<dbReference type="InterPro" id="IPR011992">
    <property type="entry name" value="EF-hand-dom_pair"/>
</dbReference>
<dbReference type="CDD" id="cd22400">
    <property type="entry name" value="KH-I_IGF2BP_rpt1"/>
    <property type="match status" value="1"/>
</dbReference>
<dbReference type="Gene3D" id="3.30.1370.10">
    <property type="entry name" value="K Homology domain, type 1"/>
    <property type="match status" value="2"/>
</dbReference>
<evidence type="ECO:0000256" key="4">
    <source>
        <dbReference type="PROSITE-ProRule" id="PRU00117"/>
    </source>
</evidence>
<dbReference type="PROSITE" id="PS50084">
    <property type="entry name" value="KH_TYPE_1"/>
    <property type="match status" value="4"/>
</dbReference>
<dbReference type="InterPro" id="IPR004843">
    <property type="entry name" value="Calcineurin-like_PHP"/>
</dbReference>
<keyword evidence="3" id="KW-0106">Calcium</keyword>
<dbReference type="InterPro" id="IPR004087">
    <property type="entry name" value="KH_dom"/>
</dbReference>
<feature type="domain" description="EF-hand" evidence="6">
    <location>
        <begin position="1142"/>
        <end position="1177"/>
    </location>
</feature>
<dbReference type="GO" id="GO:0003723">
    <property type="term" value="F:RNA binding"/>
    <property type="evidence" value="ECO:0007669"/>
    <property type="project" value="UniProtKB-UniRule"/>
</dbReference>
<feature type="compositionally biased region" description="Low complexity" evidence="5">
    <location>
        <begin position="682"/>
        <end position="715"/>
    </location>
</feature>
<dbReference type="Pfam" id="PF00013">
    <property type="entry name" value="KH_1"/>
    <property type="match status" value="4"/>
</dbReference>
<dbReference type="InterPro" id="IPR036612">
    <property type="entry name" value="KH_dom_type_1_sf"/>
</dbReference>
<dbReference type="PROSITE" id="PS50222">
    <property type="entry name" value="EF_HAND_2"/>
    <property type="match status" value="1"/>
</dbReference>
<feature type="compositionally biased region" description="Polar residues" evidence="5">
    <location>
        <begin position="600"/>
        <end position="626"/>
    </location>
</feature>
<dbReference type="EMBL" id="JAPWDV010000001">
    <property type="protein sequence ID" value="KAJ6224390.1"/>
    <property type="molecule type" value="Genomic_DNA"/>
</dbReference>
<name>A0A9Q0MIN3_BLOTA</name>
<organism evidence="7 8">
    <name type="scientific">Blomia tropicalis</name>
    <name type="common">Mite</name>
    <dbReference type="NCBI Taxonomy" id="40697"/>
    <lineage>
        <taxon>Eukaryota</taxon>
        <taxon>Metazoa</taxon>
        <taxon>Ecdysozoa</taxon>
        <taxon>Arthropoda</taxon>
        <taxon>Chelicerata</taxon>
        <taxon>Arachnida</taxon>
        <taxon>Acari</taxon>
        <taxon>Acariformes</taxon>
        <taxon>Sarcoptiformes</taxon>
        <taxon>Astigmata</taxon>
        <taxon>Glycyphagoidea</taxon>
        <taxon>Echimyopodidae</taxon>
        <taxon>Blomia</taxon>
    </lineage>
</organism>
<dbReference type="Gene3D" id="3.60.21.10">
    <property type="match status" value="1"/>
</dbReference>
<dbReference type="SMART" id="SM00322">
    <property type="entry name" value="KH"/>
    <property type="match status" value="4"/>
</dbReference>
<evidence type="ECO:0000256" key="1">
    <source>
        <dbReference type="ARBA" id="ARBA00008294"/>
    </source>
</evidence>
<evidence type="ECO:0000256" key="3">
    <source>
        <dbReference type="ARBA" id="ARBA00022837"/>
    </source>
</evidence>
<dbReference type="PROSITE" id="PS00018">
    <property type="entry name" value="EF_HAND_1"/>
    <property type="match status" value="1"/>
</dbReference>
<evidence type="ECO:0000313" key="7">
    <source>
        <dbReference type="EMBL" id="KAJ6224390.1"/>
    </source>
</evidence>
<keyword evidence="8" id="KW-1185">Reference proteome</keyword>
<comment type="similarity">
    <text evidence="1">Belongs to the PPP phosphatase family.</text>
</comment>
<feature type="region of interest" description="Disordered" evidence="5">
    <location>
        <begin position="291"/>
        <end position="341"/>
    </location>
</feature>
<dbReference type="SUPFAM" id="SSF54791">
    <property type="entry name" value="Eukaryotic type KH-domain (KH-domain type I)"/>
    <property type="match status" value="4"/>
</dbReference>
<dbReference type="SUPFAM" id="SSF47473">
    <property type="entry name" value="EF-hand"/>
    <property type="match status" value="1"/>
</dbReference>
<dbReference type="InterPro" id="IPR029052">
    <property type="entry name" value="Metallo-depent_PP-like"/>
</dbReference>
<reference evidence="7" key="1">
    <citation type="submission" date="2022-12" db="EMBL/GenBank/DDBJ databases">
        <title>Genome assemblies of Blomia tropicalis.</title>
        <authorList>
            <person name="Cui Y."/>
        </authorList>
    </citation>
    <scope>NUCLEOTIDE SEQUENCE</scope>
    <source>
        <tissue evidence="7">Adult mites</tissue>
    </source>
</reference>
<dbReference type="CDD" id="cd22401">
    <property type="entry name" value="KH-I_IGF2BP_rpt2"/>
    <property type="match status" value="1"/>
</dbReference>
<dbReference type="InterPro" id="IPR018247">
    <property type="entry name" value="EF_Hand_1_Ca_BS"/>
</dbReference>
<keyword evidence="4" id="KW-0694">RNA-binding</keyword>
<proteinExistence type="inferred from homology"/>
<dbReference type="Pfam" id="PF00149">
    <property type="entry name" value="Metallophos"/>
    <property type="match status" value="1"/>
</dbReference>
<dbReference type="GO" id="GO:0010468">
    <property type="term" value="P:regulation of gene expression"/>
    <property type="evidence" value="ECO:0007669"/>
    <property type="project" value="UniProtKB-ARBA"/>
</dbReference>
<dbReference type="PANTHER" id="PTHR10288">
    <property type="entry name" value="KH DOMAIN CONTAINING RNA BINDING PROTEIN"/>
    <property type="match status" value="1"/>
</dbReference>
<dbReference type="Proteomes" id="UP001142055">
    <property type="component" value="Chromosome 1"/>
</dbReference>
<evidence type="ECO:0000259" key="6">
    <source>
        <dbReference type="PROSITE" id="PS50222"/>
    </source>
</evidence>
<feature type="compositionally biased region" description="Polar residues" evidence="5">
    <location>
        <begin position="659"/>
        <end position="675"/>
    </location>
</feature>